<dbReference type="OrthoDB" id="9795104at2"/>
<dbReference type="RefSeq" id="WP_115930768.1">
    <property type="nucleotide sequence ID" value="NZ_QREH01000001.1"/>
</dbReference>
<feature type="transmembrane region" description="Helical" evidence="1">
    <location>
        <begin position="146"/>
        <end position="171"/>
    </location>
</feature>
<gene>
    <name evidence="2" type="ORF">C8E99_0271</name>
</gene>
<keyword evidence="3" id="KW-1185">Reference proteome</keyword>
<evidence type="ECO:0000313" key="2">
    <source>
        <dbReference type="EMBL" id="REE02501.1"/>
    </source>
</evidence>
<sequence>MHRTTDGEILSTAVLRTVAESSTAERLAAAQRLVYGPILDWVRHSPFHTNALGHSVHPPLTDITLGSWMGASLLDLAGGTPSRHGATLLVSAGLLAAIPTALAGAADWTETEGADHRIGAVHALGTDAAVFLFLGSLVARLRGRHALGVGLAAAGNAVAASAGFLGGHLALTRGIAGRAGPTERGG</sequence>
<keyword evidence="1" id="KW-1133">Transmembrane helix</keyword>
<dbReference type="Proteomes" id="UP000256727">
    <property type="component" value="Unassembled WGS sequence"/>
</dbReference>
<evidence type="ECO:0000313" key="3">
    <source>
        <dbReference type="Proteomes" id="UP000256727"/>
    </source>
</evidence>
<evidence type="ECO:0000256" key="1">
    <source>
        <dbReference type="SAM" id="Phobius"/>
    </source>
</evidence>
<feature type="transmembrane region" description="Helical" evidence="1">
    <location>
        <begin position="86"/>
        <end position="106"/>
    </location>
</feature>
<protein>
    <recommendedName>
        <fullName evidence="4">DUF2231 domain-containing protein</fullName>
    </recommendedName>
</protein>
<dbReference type="EMBL" id="QREH01000001">
    <property type="protein sequence ID" value="REE02501.1"/>
    <property type="molecule type" value="Genomic_DNA"/>
</dbReference>
<name>A0A3D9L824_9MICC</name>
<dbReference type="AlphaFoldDB" id="A0A3D9L824"/>
<accession>A0A3D9L824</accession>
<organism evidence="2 3">
    <name type="scientific">Citricoccus muralis</name>
    <dbReference type="NCBI Taxonomy" id="169134"/>
    <lineage>
        <taxon>Bacteria</taxon>
        <taxon>Bacillati</taxon>
        <taxon>Actinomycetota</taxon>
        <taxon>Actinomycetes</taxon>
        <taxon>Micrococcales</taxon>
        <taxon>Micrococcaceae</taxon>
        <taxon>Citricoccus</taxon>
    </lineage>
</organism>
<keyword evidence="1" id="KW-0812">Transmembrane</keyword>
<evidence type="ECO:0008006" key="4">
    <source>
        <dbReference type="Google" id="ProtNLM"/>
    </source>
</evidence>
<comment type="caution">
    <text evidence="2">The sequence shown here is derived from an EMBL/GenBank/DDBJ whole genome shotgun (WGS) entry which is preliminary data.</text>
</comment>
<feature type="transmembrane region" description="Helical" evidence="1">
    <location>
        <begin position="118"/>
        <end position="139"/>
    </location>
</feature>
<keyword evidence="1" id="KW-0472">Membrane</keyword>
<reference evidence="2 3" key="1">
    <citation type="submission" date="2018-07" db="EMBL/GenBank/DDBJ databases">
        <title>Sequencing the genomes of 1000 actinobacteria strains.</title>
        <authorList>
            <person name="Klenk H.-P."/>
        </authorList>
    </citation>
    <scope>NUCLEOTIDE SEQUENCE [LARGE SCALE GENOMIC DNA]</scope>
    <source>
        <strain evidence="2 3">DSM 14442</strain>
    </source>
</reference>
<proteinExistence type="predicted"/>